<evidence type="ECO:0000313" key="1">
    <source>
        <dbReference type="EMBL" id="KZP16028.1"/>
    </source>
</evidence>
<sequence>MGAVHATSNSSSKGSQAEELLEWLAGTNDCAKLATLDVRGLTRASFPAIAHFLPALPVLKHLRLAFLEDIGADGASCLLPNPNPTRETRR</sequence>
<dbReference type="AlphaFoldDB" id="A0A166ERA3"/>
<dbReference type="EMBL" id="KV417598">
    <property type="protein sequence ID" value="KZP16028.1"/>
    <property type="molecule type" value="Genomic_DNA"/>
</dbReference>
<protein>
    <recommendedName>
        <fullName evidence="3">F-box domain-containing protein</fullName>
    </recommendedName>
</protein>
<reference evidence="1 2" key="1">
    <citation type="journal article" date="2016" name="Mol. Biol. Evol.">
        <title>Comparative Genomics of Early-Diverging Mushroom-Forming Fungi Provides Insights into the Origins of Lignocellulose Decay Capabilities.</title>
        <authorList>
            <person name="Nagy L.G."/>
            <person name="Riley R."/>
            <person name="Tritt A."/>
            <person name="Adam C."/>
            <person name="Daum C."/>
            <person name="Floudas D."/>
            <person name="Sun H."/>
            <person name="Yadav J.S."/>
            <person name="Pangilinan J."/>
            <person name="Larsson K.H."/>
            <person name="Matsuura K."/>
            <person name="Barry K."/>
            <person name="Labutti K."/>
            <person name="Kuo R."/>
            <person name="Ohm R.A."/>
            <person name="Bhattacharya S.S."/>
            <person name="Shirouzu T."/>
            <person name="Yoshinaga Y."/>
            <person name="Martin F.M."/>
            <person name="Grigoriev I.V."/>
            <person name="Hibbett D.S."/>
        </authorList>
    </citation>
    <scope>NUCLEOTIDE SEQUENCE [LARGE SCALE GENOMIC DNA]</scope>
    <source>
        <strain evidence="1 2">CBS 109695</strain>
    </source>
</reference>
<evidence type="ECO:0000313" key="2">
    <source>
        <dbReference type="Proteomes" id="UP000076532"/>
    </source>
</evidence>
<keyword evidence="2" id="KW-1185">Reference proteome</keyword>
<evidence type="ECO:0008006" key="3">
    <source>
        <dbReference type="Google" id="ProtNLM"/>
    </source>
</evidence>
<accession>A0A166ERA3</accession>
<gene>
    <name evidence="1" type="ORF">FIBSPDRAFT_866541</name>
</gene>
<proteinExistence type="predicted"/>
<name>A0A166ERA3_9AGAM</name>
<organism evidence="1 2">
    <name type="scientific">Athelia psychrophila</name>
    <dbReference type="NCBI Taxonomy" id="1759441"/>
    <lineage>
        <taxon>Eukaryota</taxon>
        <taxon>Fungi</taxon>
        <taxon>Dikarya</taxon>
        <taxon>Basidiomycota</taxon>
        <taxon>Agaricomycotina</taxon>
        <taxon>Agaricomycetes</taxon>
        <taxon>Agaricomycetidae</taxon>
        <taxon>Atheliales</taxon>
        <taxon>Atheliaceae</taxon>
        <taxon>Athelia</taxon>
    </lineage>
</organism>
<dbReference type="Proteomes" id="UP000076532">
    <property type="component" value="Unassembled WGS sequence"/>
</dbReference>